<dbReference type="AlphaFoldDB" id="A0A090NF41"/>
<dbReference type="PATRIC" id="fig|1401327.3.peg.2515"/>
<evidence type="ECO:0000313" key="2">
    <source>
        <dbReference type="EMBL" id="ESU78667.1"/>
    </source>
</evidence>
<reference evidence="2 3" key="1">
    <citation type="submission" date="2013-10" db="EMBL/GenBank/DDBJ databases">
        <title>Draft genomes and the virulence plasmids of Sd1617 vaccine constructs: WRSd3 and WRSd5.</title>
        <authorList>
            <person name="Aksomboon Vongsawan A."/>
            <person name="Venkatesan M.M."/>
            <person name="Vaisvil B."/>
            <person name="Emel G."/>
            <person name="Kepatral V."/>
            <person name="Sethabutr O."/>
            <person name="Serichantalergs O."/>
            <person name="Mason C."/>
        </authorList>
    </citation>
    <scope>NUCLEOTIDE SEQUENCE [LARGE SCALE GENOMIC DNA]</scope>
    <source>
        <strain evidence="2 3">WRSd3</strain>
    </source>
</reference>
<keyword evidence="1" id="KW-0472">Membrane</keyword>
<sequence length="42" mass="4428">MALMLNQFGDNGTHVSLMAAAILAVIAACISELRITQPRSKA</sequence>
<dbReference type="EMBL" id="AXUT01000222">
    <property type="protein sequence ID" value="ESU78667.1"/>
    <property type="molecule type" value="Genomic_DNA"/>
</dbReference>
<proteinExistence type="predicted"/>
<name>A0A090NF41_SHIDY</name>
<keyword evidence="1" id="KW-0812">Transmembrane</keyword>
<evidence type="ECO:0000256" key="1">
    <source>
        <dbReference type="SAM" id="Phobius"/>
    </source>
</evidence>
<accession>A0A090NF41</accession>
<gene>
    <name evidence="2" type="ORF">WRSd3_02710</name>
</gene>
<comment type="caution">
    <text evidence="2">The sequence shown here is derived from an EMBL/GenBank/DDBJ whole genome shotgun (WGS) entry which is preliminary data.</text>
</comment>
<dbReference type="Proteomes" id="UP000017944">
    <property type="component" value="Unassembled WGS sequence"/>
</dbReference>
<organism evidence="2 3">
    <name type="scientific">Shigella dysenteriae WRSd3</name>
    <dbReference type="NCBI Taxonomy" id="1401327"/>
    <lineage>
        <taxon>Bacteria</taxon>
        <taxon>Pseudomonadati</taxon>
        <taxon>Pseudomonadota</taxon>
        <taxon>Gammaproteobacteria</taxon>
        <taxon>Enterobacterales</taxon>
        <taxon>Enterobacteriaceae</taxon>
        <taxon>Shigella</taxon>
    </lineage>
</organism>
<protein>
    <submittedName>
        <fullName evidence="2">Efflux pump antibiotic resistance protein</fullName>
    </submittedName>
</protein>
<keyword evidence="1" id="KW-1133">Transmembrane helix</keyword>
<evidence type="ECO:0000313" key="3">
    <source>
        <dbReference type="Proteomes" id="UP000017944"/>
    </source>
</evidence>
<feature type="transmembrane region" description="Helical" evidence="1">
    <location>
        <begin position="12"/>
        <end position="33"/>
    </location>
</feature>